<keyword evidence="2 5" id="KW-0812">Transmembrane</keyword>
<dbReference type="InterPro" id="IPR005496">
    <property type="entry name" value="Integral_membrane_TerC"/>
</dbReference>
<reference evidence="6" key="1">
    <citation type="journal article" date="2017" name="Protist">
        <title>Diversity of the Photosynthetic Paulinella Species, with the Description of Paulinella micropora sp. nov. and the Chromatophore Genome Sequence for strain KR01.</title>
        <authorList>
            <person name="Lhee D."/>
            <person name="Yang E.C."/>
            <person name="Kim J.I."/>
            <person name="Nakayama T."/>
            <person name="Zuccarello G."/>
            <person name="Andersen R.A."/>
            <person name="Yoon H.S."/>
        </authorList>
    </citation>
    <scope>NUCLEOTIDE SEQUENCE</scope>
    <source>
        <strain evidence="6">KR01</strain>
    </source>
</reference>
<dbReference type="PANTHER" id="PTHR30238">
    <property type="entry name" value="MEMBRANE BOUND PREDICTED REDOX MODULATOR"/>
    <property type="match status" value="1"/>
</dbReference>
<keyword evidence="3 5" id="KW-1133">Transmembrane helix</keyword>
<dbReference type="InterPro" id="IPR022493">
    <property type="entry name" value="CHP03716_TM_YkoY"/>
</dbReference>
<dbReference type="EMBL" id="KX897545">
    <property type="protein sequence ID" value="APP88585.1"/>
    <property type="molecule type" value="Genomic_DNA"/>
</dbReference>
<feature type="transmembrane region" description="Helical" evidence="5">
    <location>
        <begin position="218"/>
        <end position="235"/>
    </location>
</feature>
<accession>A0A1L5YD01</accession>
<feature type="transmembrane region" description="Helical" evidence="5">
    <location>
        <begin position="63"/>
        <end position="83"/>
    </location>
</feature>
<dbReference type="PANTHER" id="PTHR30238:SF4">
    <property type="entry name" value="SLL1022 PROTEIN"/>
    <property type="match status" value="1"/>
</dbReference>
<organism evidence="6">
    <name type="scientific">Paulinella micropora</name>
    <dbReference type="NCBI Taxonomy" id="1928728"/>
    <lineage>
        <taxon>Eukaryota</taxon>
        <taxon>Sar</taxon>
        <taxon>Rhizaria</taxon>
        <taxon>Cercozoa</taxon>
        <taxon>Imbricatea</taxon>
        <taxon>Silicofilosea</taxon>
        <taxon>Euglyphida</taxon>
        <taxon>Paulinellidae</taxon>
        <taxon>Paulinella</taxon>
    </lineage>
</organism>
<comment type="subcellular location">
    <subcellularLocation>
        <location evidence="1">Membrane</location>
        <topology evidence="1">Multi-pass membrane protein</topology>
    </subcellularLocation>
</comment>
<dbReference type="NCBIfam" id="TIGR03716">
    <property type="entry name" value="R_switched_YkoY"/>
    <property type="match status" value="1"/>
</dbReference>
<evidence type="ECO:0000256" key="3">
    <source>
        <dbReference type="ARBA" id="ARBA00022989"/>
    </source>
</evidence>
<evidence type="ECO:0000313" key="6">
    <source>
        <dbReference type="EMBL" id="APP88585.1"/>
    </source>
</evidence>
<name>A0A1L5YD01_9EUKA</name>
<evidence type="ECO:0000256" key="2">
    <source>
        <dbReference type="ARBA" id="ARBA00022692"/>
    </source>
</evidence>
<protein>
    <recommendedName>
        <fullName evidence="7">DUF475 domain-containing protein</fullName>
    </recommendedName>
</protein>
<dbReference type="Pfam" id="PF03741">
    <property type="entry name" value="TerC"/>
    <property type="match status" value="1"/>
</dbReference>
<evidence type="ECO:0000256" key="1">
    <source>
        <dbReference type="ARBA" id="ARBA00004141"/>
    </source>
</evidence>
<feature type="transmembrane region" description="Helical" evidence="5">
    <location>
        <begin position="26"/>
        <end position="51"/>
    </location>
</feature>
<keyword evidence="4 5" id="KW-0472">Membrane</keyword>
<dbReference type="AlphaFoldDB" id="A0A1L5YD01"/>
<proteinExistence type="predicted"/>
<evidence type="ECO:0008006" key="7">
    <source>
        <dbReference type="Google" id="ProtNLM"/>
    </source>
</evidence>
<evidence type="ECO:0000256" key="4">
    <source>
        <dbReference type="ARBA" id="ARBA00023136"/>
    </source>
</evidence>
<feature type="transmembrane region" description="Helical" evidence="5">
    <location>
        <begin position="160"/>
        <end position="182"/>
    </location>
</feature>
<evidence type="ECO:0000256" key="5">
    <source>
        <dbReference type="SAM" id="Phobius"/>
    </source>
</evidence>
<gene>
    <name evidence="6" type="ORF">PCKR_825</name>
</gene>
<sequence>MKTQMKVYSILSTIPSLHDTSQWSEVLWLLPILIILELVLSADNAIALAAIARQLEDPAQQRYALNLGLTLAIGLRFCLIVAARWVLRFWPLQLGAALYLLWLCARHFLIDHNELEEVSSKVNHSFTLPPLWNTVITLGLTDLAFSLDSVAAAIAVSDRLAIVMAGGIIGVVGLRFTAGLFIRYLSIYVNLETAGYLAVGFVGLRLLLRLSIPSMVIPEWYLVAIVLILFIWGFSKRFDIINDENKYLEDQ</sequence>
<dbReference type="GO" id="GO:0016020">
    <property type="term" value="C:membrane"/>
    <property type="evidence" value="ECO:0007669"/>
    <property type="project" value="UniProtKB-SubCell"/>
</dbReference>
<keyword evidence="6" id="KW-0934">Plastid</keyword>
<geneLocation type="plastid" evidence="6"/>